<dbReference type="InterPro" id="IPR050345">
    <property type="entry name" value="Aliph_Amidase/BUP"/>
</dbReference>
<dbReference type="SUPFAM" id="SSF56317">
    <property type="entry name" value="Carbon-nitrogen hydrolase"/>
    <property type="match status" value="1"/>
</dbReference>
<proteinExistence type="predicted"/>
<evidence type="ECO:0000256" key="1">
    <source>
        <dbReference type="ARBA" id="ARBA00022801"/>
    </source>
</evidence>
<keyword evidence="4" id="KW-1185">Reference proteome</keyword>
<dbReference type="PANTHER" id="PTHR43674">
    <property type="entry name" value="NITRILASE C965.09-RELATED"/>
    <property type="match status" value="1"/>
</dbReference>
<dbReference type="Pfam" id="PF00795">
    <property type="entry name" value="CN_hydrolase"/>
    <property type="match status" value="1"/>
</dbReference>
<comment type="caution">
    <text evidence="3">The sequence shown here is derived from an EMBL/GenBank/DDBJ whole genome shotgun (WGS) entry which is preliminary data.</text>
</comment>
<dbReference type="InterPro" id="IPR036526">
    <property type="entry name" value="C-N_Hydrolase_sf"/>
</dbReference>
<evidence type="ECO:0000313" key="4">
    <source>
        <dbReference type="Proteomes" id="UP001597301"/>
    </source>
</evidence>
<sequence length="272" mass="30559">MSTIHIALAQLRCELGNKETNLLRILQSLEEASDKGADYVLFPELYLTGYVMDQQLPQLAEPADGPSIQKIRKKAGECHVGAIVGFPELDGDAMYNTALFIGKDGDIIGKYRKVHLYHREKDWFAPGDSFPVFSLPEGDIGLLVTYDMEFPESARLLSIKGAQLLLVLAANMVPYQHFQDTFIKARALENHVYTALANMVGLDNENIFFGESQVVHPDGREVYKGTNNEEVPVIPIDLSHTNPEKEVLDYLHNRRTAVYEAEGFNKNTEKLF</sequence>
<dbReference type="Gene3D" id="3.60.110.10">
    <property type="entry name" value="Carbon-nitrogen hydrolase"/>
    <property type="match status" value="1"/>
</dbReference>
<dbReference type="PANTHER" id="PTHR43674:SF2">
    <property type="entry name" value="BETA-UREIDOPROPIONASE"/>
    <property type="match status" value="1"/>
</dbReference>
<dbReference type="PROSITE" id="PS50263">
    <property type="entry name" value="CN_HYDROLASE"/>
    <property type="match status" value="1"/>
</dbReference>
<evidence type="ECO:0000259" key="2">
    <source>
        <dbReference type="PROSITE" id="PS50263"/>
    </source>
</evidence>
<dbReference type="RefSeq" id="WP_380773010.1">
    <property type="nucleotide sequence ID" value="NZ_JBHUEO010000013.1"/>
</dbReference>
<accession>A0ABW4KJQ5</accession>
<reference evidence="4" key="1">
    <citation type="journal article" date="2019" name="Int. J. Syst. Evol. Microbiol.">
        <title>The Global Catalogue of Microorganisms (GCM) 10K type strain sequencing project: providing services to taxonomists for standard genome sequencing and annotation.</title>
        <authorList>
            <consortium name="The Broad Institute Genomics Platform"/>
            <consortium name="The Broad Institute Genome Sequencing Center for Infectious Disease"/>
            <person name="Wu L."/>
            <person name="Ma J."/>
        </authorList>
    </citation>
    <scope>NUCLEOTIDE SEQUENCE [LARGE SCALE GENOMIC DNA]</scope>
    <source>
        <strain evidence="4">CGMCC 1.12295</strain>
    </source>
</reference>
<dbReference type="CDD" id="cd07197">
    <property type="entry name" value="nitrilase"/>
    <property type="match status" value="1"/>
</dbReference>
<keyword evidence="1 3" id="KW-0378">Hydrolase</keyword>
<name>A0ABW4KJQ5_9BACI</name>
<protein>
    <submittedName>
        <fullName evidence="3">Carbon-nitrogen hydrolase family protein</fullName>
    </submittedName>
</protein>
<dbReference type="Proteomes" id="UP001597301">
    <property type="component" value="Unassembled WGS sequence"/>
</dbReference>
<dbReference type="GO" id="GO:0016787">
    <property type="term" value="F:hydrolase activity"/>
    <property type="evidence" value="ECO:0007669"/>
    <property type="project" value="UniProtKB-KW"/>
</dbReference>
<dbReference type="InterPro" id="IPR003010">
    <property type="entry name" value="C-N_Hydrolase"/>
</dbReference>
<feature type="domain" description="CN hydrolase" evidence="2">
    <location>
        <begin position="4"/>
        <end position="238"/>
    </location>
</feature>
<dbReference type="EMBL" id="JBHUEO010000013">
    <property type="protein sequence ID" value="MFD1706405.1"/>
    <property type="molecule type" value="Genomic_DNA"/>
</dbReference>
<organism evidence="3 4">
    <name type="scientific">Siminovitchia sediminis</name>
    <dbReference type="NCBI Taxonomy" id="1274353"/>
    <lineage>
        <taxon>Bacteria</taxon>
        <taxon>Bacillati</taxon>
        <taxon>Bacillota</taxon>
        <taxon>Bacilli</taxon>
        <taxon>Bacillales</taxon>
        <taxon>Bacillaceae</taxon>
        <taxon>Siminovitchia</taxon>
    </lineage>
</organism>
<evidence type="ECO:0000313" key="3">
    <source>
        <dbReference type="EMBL" id="MFD1706405.1"/>
    </source>
</evidence>
<gene>
    <name evidence="3" type="ORF">ACFSCZ_06505</name>
</gene>